<dbReference type="Gene3D" id="3.40.30.10">
    <property type="entry name" value="Glutaredoxin"/>
    <property type="match status" value="1"/>
</dbReference>
<evidence type="ECO:0000259" key="1">
    <source>
        <dbReference type="PROSITE" id="PS51352"/>
    </source>
</evidence>
<dbReference type="PROSITE" id="PS51352">
    <property type="entry name" value="THIOREDOXIN_2"/>
    <property type="match status" value="1"/>
</dbReference>
<dbReference type="Pfam" id="PF00578">
    <property type="entry name" value="AhpC-TSA"/>
    <property type="match status" value="1"/>
</dbReference>
<dbReference type="OrthoDB" id="9809746at2"/>
<dbReference type="GO" id="GO:0016491">
    <property type="term" value="F:oxidoreductase activity"/>
    <property type="evidence" value="ECO:0007669"/>
    <property type="project" value="InterPro"/>
</dbReference>
<dbReference type="InterPro" id="IPR013766">
    <property type="entry name" value="Thioredoxin_domain"/>
</dbReference>
<dbReference type="AlphaFoldDB" id="A0A3M0FVD8"/>
<dbReference type="InterPro" id="IPR036249">
    <property type="entry name" value="Thioredoxin-like_sf"/>
</dbReference>
<comment type="caution">
    <text evidence="2">The sequence shown here is derived from an EMBL/GenBank/DDBJ whole genome shotgun (WGS) entry which is preliminary data.</text>
</comment>
<keyword evidence="3" id="KW-1185">Reference proteome</keyword>
<accession>A0A3M0FVD8</accession>
<evidence type="ECO:0000313" key="2">
    <source>
        <dbReference type="EMBL" id="RMB56654.1"/>
    </source>
</evidence>
<dbReference type="EMBL" id="REFV01000015">
    <property type="protein sequence ID" value="RMB56654.1"/>
    <property type="molecule type" value="Genomic_DNA"/>
</dbReference>
<reference evidence="2 3" key="1">
    <citation type="submission" date="2018-10" db="EMBL/GenBank/DDBJ databases">
        <title>Dokdonia luteus sp. nov., isolated from sea water.</title>
        <authorList>
            <person name="Zhou L.Y."/>
            <person name="Du Z.J."/>
        </authorList>
    </citation>
    <scope>NUCLEOTIDE SEQUENCE [LARGE SCALE GENOMIC DNA]</scope>
    <source>
        <strain evidence="2 3">SH27</strain>
    </source>
</reference>
<evidence type="ECO:0000313" key="3">
    <source>
        <dbReference type="Proteomes" id="UP000281985"/>
    </source>
</evidence>
<dbReference type="RefSeq" id="WP_121918275.1">
    <property type="nucleotide sequence ID" value="NZ_REFV01000015.1"/>
</dbReference>
<dbReference type="Proteomes" id="UP000281985">
    <property type="component" value="Unassembled WGS sequence"/>
</dbReference>
<sequence>MILPRTKVPSLELDLINDTKWKLADQTPENFTLIVFYRGLHCPVCKKQLEELAGKLDKFTERGTNVIAVSADSEDRAKKAGEDWNIPSLPIGYELSFEKAKEYGLHISEGVNDKEPEYFTEPGIFLVRPDGELYFSSVQSMPFARPQFDDILGAIDYVLKNDYPARGELKEVAVEA</sequence>
<name>A0A3M0FVD8_9FLAO</name>
<gene>
    <name evidence="2" type="ORF">EAX61_13695</name>
</gene>
<organism evidence="2 3">
    <name type="scientific">Dokdonia sinensis</name>
    <dbReference type="NCBI Taxonomy" id="2479847"/>
    <lineage>
        <taxon>Bacteria</taxon>
        <taxon>Pseudomonadati</taxon>
        <taxon>Bacteroidota</taxon>
        <taxon>Flavobacteriia</taxon>
        <taxon>Flavobacteriales</taxon>
        <taxon>Flavobacteriaceae</taxon>
        <taxon>Dokdonia</taxon>
    </lineage>
</organism>
<feature type="domain" description="Thioredoxin" evidence="1">
    <location>
        <begin position="2"/>
        <end position="160"/>
    </location>
</feature>
<dbReference type="SUPFAM" id="SSF52833">
    <property type="entry name" value="Thioredoxin-like"/>
    <property type="match status" value="1"/>
</dbReference>
<dbReference type="InterPro" id="IPR000866">
    <property type="entry name" value="AhpC/TSA"/>
</dbReference>
<dbReference type="GO" id="GO:0016209">
    <property type="term" value="F:antioxidant activity"/>
    <property type="evidence" value="ECO:0007669"/>
    <property type="project" value="InterPro"/>
</dbReference>
<dbReference type="CDD" id="cd02970">
    <property type="entry name" value="PRX_like2"/>
    <property type="match status" value="1"/>
</dbReference>
<proteinExistence type="predicted"/>
<protein>
    <submittedName>
        <fullName evidence="2">AhpC/TSA family protein</fullName>
    </submittedName>
</protein>